<protein>
    <recommendedName>
        <fullName evidence="7">Digeranylgeranylglycerophospholipid reductase catalytic domain-containing protein</fullName>
    </recommendedName>
</protein>
<feature type="domain" description="Digeranylgeranylglycerophospholipid reductase catalytic" evidence="7">
    <location>
        <begin position="188"/>
        <end position="275"/>
    </location>
</feature>
<dbReference type="InterPro" id="IPR050407">
    <property type="entry name" value="Geranylgeranyl_reductase"/>
</dbReference>
<keyword evidence="6" id="KW-1208">Phospholipid metabolism</keyword>
<keyword evidence="1" id="KW-0444">Lipid biosynthesis</keyword>
<dbReference type="AlphaFoldDB" id="A0A0F9RHL1"/>
<evidence type="ECO:0000259" key="7">
    <source>
        <dbReference type="Pfam" id="PF22578"/>
    </source>
</evidence>
<dbReference type="SUPFAM" id="SSF51905">
    <property type="entry name" value="FAD/NAD(P)-binding domain"/>
    <property type="match status" value="1"/>
</dbReference>
<accession>A0A0F9RHL1</accession>
<dbReference type="PANTHER" id="PTHR42685">
    <property type="entry name" value="GERANYLGERANYL DIPHOSPHATE REDUCTASE"/>
    <property type="match status" value="1"/>
</dbReference>
<dbReference type="InterPro" id="IPR054715">
    <property type="entry name" value="GGR_cat"/>
</dbReference>
<keyword evidence="3" id="KW-0560">Oxidoreductase</keyword>
<evidence type="ECO:0000256" key="4">
    <source>
        <dbReference type="ARBA" id="ARBA00023098"/>
    </source>
</evidence>
<dbReference type="Pfam" id="PF12831">
    <property type="entry name" value="FAD_oxidored"/>
    <property type="match status" value="1"/>
</dbReference>
<dbReference type="GO" id="GO:0008654">
    <property type="term" value="P:phospholipid biosynthetic process"/>
    <property type="evidence" value="ECO:0007669"/>
    <property type="project" value="UniProtKB-KW"/>
</dbReference>
<dbReference type="EMBL" id="LAZR01001177">
    <property type="protein sequence ID" value="KKN49232.1"/>
    <property type="molecule type" value="Genomic_DNA"/>
</dbReference>
<proteinExistence type="predicted"/>
<dbReference type="Pfam" id="PF22578">
    <property type="entry name" value="GGR_cat"/>
    <property type="match status" value="1"/>
</dbReference>
<evidence type="ECO:0000256" key="1">
    <source>
        <dbReference type="ARBA" id="ARBA00022516"/>
    </source>
</evidence>
<organism evidence="8">
    <name type="scientific">marine sediment metagenome</name>
    <dbReference type="NCBI Taxonomy" id="412755"/>
    <lineage>
        <taxon>unclassified sequences</taxon>
        <taxon>metagenomes</taxon>
        <taxon>ecological metagenomes</taxon>
    </lineage>
</organism>
<evidence type="ECO:0000313" key="8">
    <source>
        <dbReference type="EMBL" id="KKN49232.1"/>
    </source>
</evidence>
<evidence type="ECO:0000256" key="3">
    <source>
        <dbReference type="ARBA" id="ARBA00023002"/>
    </source>
</evidence>
<dbReference type="GO" id="GO:0016628">
    <property type="term" value="F:oxidoreductase activity, acting on the CH-CH group of donors, NAD or NADP as acceptor"/>
    <property type="evidence" value="ECO:0007669"/>
    <property type="project" value="InterPro"/>
</dbReference>
<keyword evidence="4" id="KW-0443">Lipid metabolism</keyword>
<comment type="caution">
    <text evidence="8">The sequence shown here is derived from an EMBL/GenBank/DDBJ whole genome shotgun (WGS) entry which is preliminary data.</text>
</comment>
<keyword evidence="5" id="KW-0594">Phospholipid biosynthesis</keyword>
<evidence type="ECO:0000256" key="6">
    <source>
        <dbReference type="ARBA" id="ARBA00023264"/>
    </source>
</evidence>
<reference evidence="8" key="1">
    <citation type="journal article" date="2015" name="Nature">
        <title>Complex archaea that bridge the gap between prokaryotes and eukaryotes.</title>
        <authorList>
            <person name="Spang A."/>
            <person name="Saw J.H."/>
            <person name="Jorgensen S.L."/>
            <person name="Zaremba-Niedzwiedzka K."/>
            <person name="Martijn J."/>
            <person name="Lind A.E."/>
            <person name="van Eijk R."/>
            <person name="Schleper C."/>
            <person name="Guy L."/>
            <person name="Ettema T.J."/>
        </authorList>
    </citation>
    <scope>NUCLEOTIDE SEQUENCE</scope>
</reference>
<evidence type="ECO:0000256" key="2">
    <source>
        <dbReference type="ARBA" id="ARBA00022630"/>
    </source>
</evidence>
<dbReference type="Gene3D" id="3.50.50.60">
    <property type="entry name" value="FAD/NAD(P)-binding domain"/>
    <property type="match status" value="1"/>
</dbReference>
<dbReference type="InterPro" id="IPR011777">
    <property type="entry name" value="Geranylgeranyl_Rdtase_fam"/>
</dbReference>
<evidence type="ECO:0000256" key="5">
    <source>
        <dbReference type="ARBA" id="ARBA00023209"/>
    </source>
</evidence>
<dbReference type="InterPro" id="IPR036188">
    <property type="entry name" value="FAD/NAD-bd_sf"/>
</dbReference>
<dbReference type="NCBIfam" id="TIGR02032">
    <property type="entry name" value="GG-red-SF"/>
    <property type="match status" value="1"/>
</dbReference>
<sequence length="463" mass="51783">MENILKSFDVIVVGAGTGGTTAARFLAKSGVDVCLIDRKQRDQIGNKICGDAVGNEIFDYLGIPHPKNEELSCHIKGAKLYSPNLKKSITLVDPKQAGYIVNRLAYGQRLLDEAIDAGVTQFLDKTFALDLLYKNGTINGLKVKLENKESTDLKAKIIIDGSGFYSPLRKKVKSSIIEKNISKEDSILCYREIIEFSPSDQEVQDPEYITIILDQEKAPGGYIWYFPKNESSLNIGLGVFMDCKGKVKDLYQKNVFQEFIKTSKVKKISSGGGVVPVRRPLWSCADNNIMLIGDAACQVNPLHGGGIDPSMRAGYHAANSAIHALENNNYSINELWDYNYNVMSSFGAEFASLDLLRIVLQYLSNDDINFGLGRDLLTGEEILEVSSTGKLNLSLFNIAIKAFKGISRPNLLLDLNYLRIKMKEISKLYKNFPRTITGFHNWKIKVEDIYHKIEKMIVNNKRN</sequence>
<gene>
    <name evidence="8" type="ORF">LCGC14_0644910</name>
</gene>
<name>A0A0F9RHL1_9ZZZZ</name>
<keyword evidence="2" id="KW-0285">Flavoprotein</keyword>
<dbReference type="PRINTS" id="PR00420">
    <property type="entry name" value="RNGMNOXGNASE"/>
</dbReference>
<dbReference type="PANTHER" id="PTHR42685:SF18">
    <property type="entry name" value="DIGERANYLGERANYLGLYCEROPHOSPHOLIPID REDUCTASE"/>
    <property type="match status" value="1"/>
</dbReference>